<dbReference type="EMBL" id="CP023565">
    <property type="protein sequence ID" value="AWZ37735.1"/>
    <property type="molecule type" value="Genomic_DNA"/>
</dbReference>
<evidence type="ECO:0000313" key="5">
    <source>
        <dbReference type="Proteomes" id="UP000289316"/>
    </source>
</evidence>
<feature type="region of interest" description="Disordered" evidence="1">
    <location>
        <begin position="127"/>
        <end position="152"/>
    </location>
</feature>
<dbReference type="KEGG" id="lmur:CPS94_01785"/>
<accession>A0A4Q2AXW8</accession>
<proteinExistence type="predicted"/>
<reference evidence="3 5" key="2">
    <citation type="submission" date="2018-09" db="EMBL/GenBank/DDBJ databases">
        <title>Murine metabolic-syndrome-specific gut microbial biobank.</title>
        <authorList>
            <person name="Liu C."/>
        </authorList>
    </citation>
    <scope>NUCLEOTIDE SEQUENCE [LARGE SCALE GENOMIC DNA]</scope>
    <source>
        <strain evidence="3 5">C-30</strain>
    </source>
</reference>
<protein>
    <submittedName>
        <fullName evidence="3">Uncharacterized protein</fullName>
    </submittedName>
</protein>
<reference evidence="2 4" key="1">
    <citation type="submission" date="2017-09" db="EMBL/GenBank/DDBJ databases">
        <title>Predominant Lactobacillus spp. isolated from feces of mice subjected to short-term calorie restriction.</title>
        <authorList>
            <person name="Zhang C."/>
            <person name="Zhao L."/>
            <person name="Pan F."/>
        </authorList>
    </citation>
    <scope>NUCLEOTIDE SEQUENCE [LARGE SCALE GENOMIC DNA]</scope>
    <source>
        <strain evidence="2 4">CR147</strain>
    </source>
</reference>
<dbReference type="GeneID" id="48465851"/>
<evidence type="ECO:0000313" key="3">
    <source>
        <dbReference type="EMBL" id="RXV74948.1"/>
    </source>
</evidence>
<name>A0A4Q2AXW8_9LACO</name>
<evidence type="ECO:0000313" key="2">
    <source>
        <dbReference type="EMBL" id="AWZ37735.1"/>
    </source>
</evidence>
<evidence type="ECO:0000313" key="4">
    <source>
        <dbReference type="Proteomes" id="UP000250153"/>
    </source>
</evidence>
<dbReference type="RefSeq" id="WP_112286345.1">
    <property type="nucleotide sequence ID" value="NZ_CP023565.1"/>
</dbReference>
<sequence length="152" mass="17681">MAVKQINLDALIDNTTKAEVRIAGKVYPITIDDEMFKRLTELQAELATYFAELGDISEEKFAEIGADGRKEIISNMFNEINKKMMSTLDELLGQNEGHRLYERLGRKTVALSYLIGELRKIYTDSIKEKQKEEKKQNDRMSLYTKNKRKKRK</sequence>
<dbReference type="AlphaFoldDB" id="A0A4Q2AXW8"/>
<gene>
    <name evidence="2" type="ORF">CPS94_01785</name>
    <name evidence="3" type="ORF">D6C19_03390</name>
</gene>
<feature type="compositionally biased region" description="Basic and acidic residues" evidence="1">
    <location>
        <begin position="127"/>
        <end position="138"/>
    </location>
</feature>
<dbReference type="EMBL" id="QZFR01000015">
    <property type="protein sequence ID" value="RXV74948.1"/>
    <property type="molecule type" value="Genomic_DNA"/>
</dbReference>
<dbReference type="Proteomes" id="UP000250153">
    <property type="component" value="Chromosome"/>
</dbReference>
<dbReference type="Proteomes" id="UP000289316">
    <property type="component" value="Unassembled WGS sequence"/>
</dbReference>
<evidence type="ECO:0000256" key="1">
    <source>
        <dbReference type="SAM" id="MobiDB-lite"/>
    </source>
</evidence>
<dbReference type="OrthoDB" id="10013328at2"/>
<organism evidence="3 5">
    <name type="scientific">Ligilactobacillus murinus</name>
    <dbReference type="NCBI Taxonomy" id="1622"/>
    <lineage>
        <taxon>Bacteria</taxon>
        <taxon>Bacillati</taxon>
        <taxon>Bacillota</taxon>
        <taxon>Bacilli</taxon>
        <taxon>Lactobacillales</taxon>
        <taxon>Lactobacillaceae</taxon>
        <taxon>Ligilactobacillus</taxon>
    </lineage>
</organism>